<dbReference type="AlphaFoldDB" id="A0A285UT84"/>
<dbReference type="EMBL" id="OBQC01000030">
    <property type="protein sequence ID" value="SOC45074.1"/>
    <property type="molecule type" value="Genomic_DNA"/>
</dbReference>
<keyword evidence="5" id="KW-1185">Reference proteome</keyword>
<evidence type="ECO:0000313" key="4">
    <source>
        <dbReference type="EMBL" id="SOC45074.1"/>
    </source>
</evidence>
<dbReference type="Proteomes" id="UP000219252">
    <property type="component" value="Unassembled WGS sequence"/>
</dbReference>
<dbReference type="GO" id="GO:0016787">
    <property type="term" value="F:hydrolase activity"/>
    <property type="evidence" value="ECO:0007669"/>
    <property type="project" value="UniProtKB-KW"/>
</dbReference>
<sequence length="151" mass="16777">MDYCENMRQMIGNSPLIIVRPSVAIVNHCGEILLSRYSGATWGIPGGILQLNESVEECLTRTVFEEIGVQIKELELFGVYSGKELINRVEESGDEYQTVAIGYLCTKYEGDITPGGNQGIEAQFFGLNHLPDEIDPLIKNKLVGIKDQLKK</sequence>
<dbReference type="PROSITE" id="PS51462">
    <property type="entry name" value="NUDIX"/>
    <property type="match status" value="1"/>
</dbReference>
<reference evidence="5" key="1">
    <citation type="submission" date="2017-08" db="EMBL/GenBank/DDBJ databases">
        <authorList>
            <person name="Varghese N."/>
            <person name="Submissions S."/>
        </authorList>
    </citation>
    <scope>NUCLEOTIDE SEQUENCE [LARGE SCALE GENOMIC DNA]</scope>
    <source>
        <strain evidence="5">JC23</strain>
    </source>
</reference>
<dbReference type="OrthoDB" id="9787476at2"/>
<gene>
    <name evidence="4" type="ORF">SAMN05877842_1306</name>
</gene>
<dbReference type="SUPFAM" id="SSF55811">
    <property type="entry name" value="Nudix"/>
    <property type="match status" value="1"/>
</dbReference>
<protein>
    <submittedName>
        <fullName evidence="4">ADP-ribose pyrophosphatase YjhB (NUDIX family)</fullName>
    </submittedName>
</protein>
<dbReference type="Gene3D" id="3.90.79.10">
    <property type="entry name" value="Nucleoside Triphosphate Pyrophosphohydrolase"/>
    <property type="match status" value="1"/>
</dbReference>
<accession>A0A285UT84</accession>
<dbReference type="InterPro" id="IPR000086">
    <property type="entry name" value="NUDIX_hydrolase_dom"/>
</dbReference>
<evidence type="ECO:0000256" key="2">
    <source>
        <dbReference type="ARBA" id="ARBA00022801"/>
    </source>
</evidence>
<organism evidence="4 5">
    <name type="scientific">Ureibacillus acetophenoni</name>
    <dbReference type="NCBI Taxonomy" id="614649"/>
    <lineage>
        <taxon>Bacteria</taxon>
        <taxon>Bacillati</taxon>
        <taxon>Bacillota</taxon>
        <taxon>Bacilli</taxon>
        <taxon>Bacillales</taxon>
        <taxon>Caryophanaceae</taxon>
        <taxon>Ureibacillus</taxon>
    </lineage>
</organism>
<name>A0A285UT84_9BACL</name>
<feature type="domain" description="Nudix hydrolase" evidence="3">
    <location>
        <begin position="17"/>
        <end position="147"/>
    </location>
</feature>
<proteinExistence type="predicted"/>
<dbReference type="Pfam" id="PF00293">
    <property type="entry name" value="NUDIX"/>
    <property type="match status" value="1"/>
</dbReference>
<dbReference type="InterPro" id="IPR015797">
    <property type="entry name" value="NUDIX_hydrolase-like_dom_sf"/>
</dbReference>
<evidence type="ECO:0000313" key="5">
    <source>
        <dbReference type="Proteomes" id="UP000219252"/>
    </source>
</evidence>
<dbReference type="PANTHER" id="PTHR43046:SF2">
    <property type="entry name" value="8-OXO-DGTP DIPHOSPHATASE-RELATED"/>
    <property type="match status" value="1"/>
</dbReference>
<evidence type="ECO:0000259" key="3">
    <source>
        <dbReference type="PROSITE" id="PS51462"/>
    </source>
</evidence>
<evidence type="ECO:0000256" key="1">
    <source>
        <dbReference type="ARBA" id="ARBA00001946"/>
    </source>
</evidence>
<dbReference type="PANTHER" id="PTHR43046">
    <property type="entry name" value="GDP-MANNOSE MANNOSYL HYDROLASE"/>
    <property type="match status" value="1"/>
</dbReference>
<comment type="cofactor">
    <cofactor evidence="1">
        <name>Mg(2+)</name>
        <dbReference type="ChEBI" id="CHEBI:18420"/>
    </cofactor>
</comment>
<dbReference type="RefSeq" id="WP_097151295.1">
    <property type="nucleotide sequence ID" value="NZ_OBQC01000030.1"/>
</dbReference>
<keyword evidence="2" id="KW-0378">Hydrolase</keyword>